<dbReference type="NCBIfam" id="TIGR00657">
    <property type="entry name" value="asp_kinases"/>
    <property type="match status" value="1"/>
</dbReference>
<dbReference type="InterPro" id="IPR036393">
    <property type="entry name" value="AceGlu_kinase-like_sf"/>
</dbReference>
<evidence type="ECO:0000256" key="3">
    <source>
        <dbReference type="ARBA" id="ARBA00010122"/>
    </source>
</evidence>
<name>A0A383D8H5_9ZZZZ</name>
<keyword evidence="8" id="KW-0067">ATP-binding</keyword>
<evidence type="ECO:0000256" key="7">
    <source>
        <dbReference type="ARBA" id="ARBA00022777"/>
    </source>
</evidence>
<evidence type="ECO:0000259" key="11">
    <source>
        <dbReference type="PROSITE" id="PS51671"/>
    </source>
</evidence>
<evidence type="ECO:0000256" key="8">
    <source>
        <dbReference type="ARBA" id="ARBA00022840"/>
    </source>
</evidence>
<reference evidence="12" key="1">
    <citation type="submission" date="2018-05" db="EMBL/GenBank/DDBJ databases">
        <authorList>
            <person name="Lanie J.A."/>
            <person name="Ng W.-L."/>
            <person name="Kazmierczak K.M."/>
            <person name="Andrzejewski T.M."/>
            <person name="Davidsen T.M."/>
            <person name="Wayne K.J."/>
            <person name="Tettelin H."/>
            <person name="Glass J.I."/>
            <person name="Rusch D."/>
            <person name="Podicherti R."/>
            <person name="Tsui H.-C.T."/>
            <person name="Winkler M.E."/>
        </authorList>
    </citation>
    <scope>NUCLEOTIDE SEQUENCE</scope>
</reference>
<comment type="catalytic activity">
    <reaction evidence="10">
        <text>L-aspartate + ATP = 4-phospho-L-aspartate + ADP</text>
        <dbReference type="Rhea" id="RHEA:23776"/>
        <dbReference type="ChEBI" id="CHEBI:29991"/>
        <dbReference type="ChEBI" id="CHEBI:30616"/>
        <dbReference type="ChEBI" id="CHEBI:57535"/>
        <dbReference type="ChEBI" id="CHEBI:456216"/>
        <dbReference type="EC" id="2.7.2.4"/>
    </reaction>
</comment>
<evidence type="ECO:0000256" key="1">
    <source>
        <dbReference type="ARBA" id="ARBA00004986"/>
    </source>
</evidence>
<dbReference type="GO" id="GO:0005524">
    <property type="term" value="F:ATP binding"/>
    <property type="evidence" value="ECO:0007669"/>
    <property type="project" value="UniProtKB-KW"/>
</dbReference>
<dbReference type="EC" id="2.7.2.4" evidence="4"/>
<dbReference type="PROSITE" id="PS51671">
    <property type="entry name" value="ACT"/>
    <property type="match status" value="2"/>
</dbReference>
<accession>A0A383D8H5</accession>
<feature type="non-terminal residue" evidence="12">
    <location>
        <position position="237"/>
    </location>
</feature>
<dbReference type="AlphaFoldDB" id="A0A383D8H5"/>
<dbReference type="GO" id="GO:0009089">
    <property type="term" value="P:lysine biosynthetic process via diaminopimelate"/>
    <property type="evidence" value="ECO:0007669"/>
    <property type="project" value="TreeGrafter"/>
</dbReference>
<dbReference type="GO" id="GO:0004072">
    <property type="term" value="F:aspartate kinase activity"/>
    <property type="evidence" value="ECO:0007669"/>
    <property type="project" value="UniProtKB-EC"/>
</dbReference>
<feature type="domain" description="ACT" evidence="11">
    <location>
        <begin position="124"/>
        <end position="201"/>
    </location>
</feature>
<dbReference type="GO" id="GO:0005829">
    <property type="term" value="C:cytosol"/>
    <property type="evidence" value="ECO:0007669"/>
    <property type="project" value="TreeGrafter"/>
</dbReference>
<evidence type="ECO:0000256" key="6">
    <source>
        <dbReference type="ARBA" id="ARBA00022741"/>
    </source>
</evidence>
<evidence type="ECO:0000256" key="2">
    <source>
        <dbReference type="ARBA" id="ARBA00005139"/>
    </source>
</evidence>
<dbReference type="Pfam" id="PF00696">
    <property type="entry name" value="AA_kinase"/>
    <property type="match status" value="1"/>
</dbReference>
<evidence type="ECO:0000313" key="12">
    <source>
        <dbReference type="EMBL" id="SVE40671.1"/>
    </source>
</evidence>
<evidence type="ECO:0000256" key="10">
    <source>
        <dbReference type="ARBA" id="ARBA00047872"/>
    </source>
</evidence>
<dbReference type="InterPro" id="IPR045865">
    <property type="entry name" value="ACT-like_dom_sf"/>
</dbReference>
<keyword evidence="9" id="KW-0457">Lysine biosynthesis</keyword>
<keyword evidence="9" id="KW-0028">Amino-acid biosynthesis</keyword>
<organism evidence="12">
    <name type="scientific">marine metagenome</name>
    <dbReference type="NCBI Taxonomy" id="408172"/>
    <lineage>
        <taxon>unclassified sequences</taxon>
        <taxon>metagenomes</taxon>
        <taxon>ecological metagenomes</taxon>
    </lineage>
</organism>
<dbReference type="PANTHER" id="PTHR21499">
    <property type="entry name" value="ASPARTATE KINASE"/>
    <property type="match status" value="1"/>
</dbReference>
<dbReference type="InterPro" id="IPR054352">
    <property type="entry name" value="ACT_Aspartokinase"/>
</dbReference>
<dbReference type="CDD" id="cd04913">
    <property type="entry name" value="ACT_AKii-LysC-BS-like_1"/>
    <property type="match status" value="1"/>
</dbReference>
<keyword evidence="5" id="KW-0808">Transferase</keyword>
<dbReference type="Gene3D" id="3.40.1160.10">
    <property type="entry name" value="Acetylglutamate kinase-like"/>
    <property type="match status" value="1"/>
</dbReference>
<dbReference type="InterPro" id="IPR001341">
    <property type="entry name" value="Asp_kinase"/>
</dbReference>
<feature type="non-terminal residue" evidence="12">
    <location>
        <position position="1"/>
    </location>
</feature>
<dbReference type="Gene3D" id="3.30.2130.10">
    <property type="entry name" value="VC0802-like"/>
    <property type="match status" value="1"/>
</dbReference>
<keyword evidence="6" id="KW-0547">Nucleotide-binding</keyword>
<dbReference type="Pfam" id="PF22468">
    <property type="entry name" value="ACT_9"/>
    <property type="match status" value="2"/>
</dbReference>
<feature type="domain" description="ACT" evidence="11">
    <location>
        <begin position="207"/>
        <end position="237"/>
    </location>
</feature>
<dbReference type="SUPFAM" id="SSF55021">
    <property type="entry name" value="ACT-like"/>
    <property type="match status" value="2"/>
</dbReference>
<dbReference type="SUPFAM" id="SSF53633">
    <property type="entry name" value="Carbamate kinase-like"/>
    <property type="match status" value="1"/>
</dbReference>
<keyword evidence="7" id="KW-0418">Kinase</keyword>
<comment type="pathway">
    <text evidence="2">Amino-acid biosynthesis; L-threonine biosynthesis; L-threonine from L-aspartate: step 1/5.</text>
</comment>
<protein>
    <recommendedName>
        <fullName evidence="4">aspartate kinase</fullName>
        <ecNumber evidence="4">2.7.2.4</ecNumber>
    </recommendedName>
</protein>
<comment type="similarity">
    <text evidence="3">Belongs to the aspartokinase family.</text>
</comment>
<comment type="pathway">
    <text evidence="1">Amino-acid biosynthesis; L-methionine biosynthesis via de novo pathway; L-homoserine from L-aspartate: step 1/3.</text>
</comment>
<sequence>SEGHITTLGRGGSDLTAIALASALKADLCQIYTDVDGVYTCDPRIVPTAKKLEEVSYDEMLELASLGAKVMQSRSVEFAKKFGVIFEVRSSLNDNPGTLVKEETQSMEGVVIRGVSLDKNQAKVTLVGVPDEPGMAARVFQQLADSTINVDMIVQNVSHGSDTPATDLSFTIDKPDMARAQAVINGLRGNISFVDVLADENIGKLSIVGVGMRSHSGIAAKVFEVLAGAGVNIQMIS</sequence>
<dbReference type="GO" id="GO:0009090">
    <property type="term" value="P:homoserine biosynthetic process"/>
    <property type="evidence" value="ECO:0007669"/>
    <property type="project" value="TreeGrafter"/>
</dbReference>
<dbReference type="InterPro" id="IPR002912">
    <property type="entry name" value="ACT_dom"/>
</dbReference>
<evidence type="ECO:0000256" key="9">
    <source>
        <dbReference type="ARBA" id="ARBA00023154"/>
    </source>
</evidence>
<evidence type="ECO:0000256" key="5">
    <source>
        <dbReference type="ARBA" id="ARBA00022679"/>
    </source>
</evidence>
<proteinExistence type="inferred from homology"/>
<dbReference type="InterPro" id="IPR001048">
    <property type="entry name" value="Asp/Glu/Uridylate_kinase"/>
</dbReference>
<dbReference type="EMBL" id="UINC01215126">
    <property type="protein sequence ID" value="SVE40671.1"/>
    <property type="molecule type" value="Genomic_DNA"/>
</dbReference>
<evidence type="ECO:0000256" key="4">
    <source>
        <dbReference type="ARBA" id="ARBA00013059"/>
    </source>
</evidence>
<dbReference type="PANTHER" id="PTHR21499:SF3">
    <property type="entry name" value="ASPARTOKINASE"/>
    <property type="match status" value="1"/>
</dbReference>
<gene>
    <name evidence="12" type="ORF">METZ01_LOCUS493525</name>
</gene>